<sequence length="159" mass="18610">MFGNKKQHPLNKLKVGFSFSLLKKEWTILELGEYSWDTGNMSVEYTIESGAEKAFLEVEFYRGEFEVIYSETLHLGTIDLDEIIDDGYFNFEGKDYKLEETYSGSYRNMTIFTSTETLTSYQFYYKDNCITIEKWSDGSIESFYGKEIKPKKITNINTL</sequence>
<feature type="domain" description="DUF4178" evidence="1">
    <location>
        <begin position="15"/>
        <end position="150"/>
    </location>
</feature>
<proteinExistence type="predicted"/>
<organism evidence="2 3">
    <name type="scientific">Olleya namhaensis</name>
    <dbReference type="NCBI Taxonomy" id="1144750"/>
    <lineage>
        <taxon>Bacteria</taxon>
        <taxon>Pseudomonadati</taxon>
        <taxon>Bacteroidota</taxon>
        <taxon>Flavobacteriia</taxon>
        <taxon>Flavobacteriales</taxon>
        <taxon>Flavobacteriaceae</taxon>
    </lineage>
</organism>
<gene>
    <name evidence="2" type="ORF">SAMN05443431_10393</name>
</gene>
<dbReference type="RefSeq" id="WP_090838535.1">
    <property type="nucleotide sequence ID" value="NZ_CANKYB010000002.1"/>
</dbReference>
<evidence type="ECO:0000259" key="1">
    <source>
        <dbReference type="Pfam" id="PF13785"/>
    </source>
</evidence>
<protein>
    <recommendedName>
        <fullName evidence="1">DUF4178 domain-containing protein</fullName>
    </recommendedName>
</protein>
<dbReference type="EMBL" id="FORM01000003">
    <property type="protein sequence ID" value="SFI94523.1"/>
    <property type="molecule type" value="Genomic_DNA"/>
</dbReference>
<dbReference type="STRING" id="1144750.SAMN05443431_10393"/>
<reference evidence="3" key="1">
    <citation type="submission" date="2016-10" db="EMBL/GenBank/DDBJ databases">
        <authorList>
            <person name="Varghese N."/>
            <person name="Submissions S."/>
        </authorList>
    </citation>
    <scope>NUCLEOTIDE SEQUENCE [LARGE SCALE GENOMIC DNA]</scope>
    <source>
        <strain evidence="3">DSM 28881</strain>
    </source>
</reference>
<keyword evidence="3" id="KW-1185">Reference proteome</keyword>
<evidence type="ECO:0000313" key="2">
    <source>
        <dbReference type="EMBL" id="SFI94523.1"/>
    </source>
</evidence>
<accession>A0A1I3MC17</accession>
<dbReference type="Pfam" id="PF13785">
    <property type="entry name" value="DUF4178"/>
    <property type="match status" value="1"/>
</dbReference>
<dbReference type="AlphaFoldDB" id="A0A1I3MC17"/>
<dbReference type="Proteomes" id="UP000199559">
    <property type="component" value="Unassembled WGS sequence"/>
</dbReference>
<evidence type="ECO:0000313" key="3">
    <source>
        <dbReference type="Proteomes" id="UP000199559"/>
    </source>
</evidence>
<name>A0A1I3MC17_9FLAO</name>
<dbReference type="InterPro" id="IPR025235">
    <property type="entry name" value="DUF4178"/>
</dbReference>